<proteinExistence type="predicted"/>
<sequence>DHHLSMTATKSLSVIEYYPNASMTSYSSSSSVSSSDLSLFNSDPRHSDKSEVKTFSSSSGYDSSLNSIPDH</sequence>
<reference evidence="2" key="1">
    <citation type="submission" date="2021-02" db="EMBL/GenBank/DDBJ databases">
        <authorList>
            <person name="Nowell W R."/>
        </authorList>
    </citation>
    <scope>NUCLEOTIDE SEQUENCE</scope>
</reference>
<feature type="compositionally biased region" description="Basic and acidic residues" evidence="1">
    <location>
        <begin position="43"/>
        <end position="52"/>
    </location>
</feature>
<dbReference type="Proteomes" id="UP000676336">
    <property type="component" value="Unassembled WGS sequence"/>
</dbReference>
<evidence type="ECO:0000313" key="2">
    <source>
        <dbReference type="EMBL" id="CAF4293774.1"/>
    </source>
</evidence>
<protein>
    <submittedName>
        <fullName evidence="2">Uncharacterized protein</fullName>
    </submittedName>
</protein>
<evidence type="ECO:0000313" key="3">
    <source>
        <dbReference type="Proteomes" id="UP000676336"/>
    </source>
</evidence>
<accession>A0A8S2TK01</accession>
<feature type="non-terminal residue" evidence="2">
    <location>
        <position position="71"/>
    </location>
</feature>
<feature type="region of interest" description="Disordered" evidence="1">
    <location>
        <begin position="23"/>
        <end position="71"/>
    </location>
</feature>
<dbReference type="AlphaFoldDB" id="A0A8S2TK01"/>
<gene>
    <name evidence="2" type="ORF">SMN809_LOCUS25790</name>
</gene>
<feature type="compositionally biased region" description="Low complexity" evidence="1">
    <location>
        <begin position="23"/>
        <end position="42"/>
    </location>
</feature>
<comment type="caution">
    <text evidence="2">The sequence shown here is derived from an EMBL/GenBank/DDBJ whole genome shotgun (WGS) entry which is preliminary data.</text>
</comment>
<dbReference type="EMBL" id="CAJOBI010034938">
    <property type="protein sequence ID" value="CAF4293774.1"/>
    <property type="molecule type" value="Genomic_DNA"/>
</dbReference>
<name>A0A8S2TK01_9BILA</name>
<evidence type="ECO:0000256" key="1">
    <source>
        <dbReference type="SAM" id="MobiDB-lite"/>
    </source>
</evidence>
<feature type="non-terminal residue" evidence="2">
    <location>
        <position position="1"/>
    </location>
</feature>
<feature type="compositionally biased region" description="Low complexity" evidence="1">
    <location>
        <begin position="56"/>
        <end position="71"/>
    </location>
</feature>
<organism evidence="2 3">
    <name type="scientific">Rotaria magnacalcarata</name>
    <dbReference type="NCBI Taxonomy" id="392030"/>
    <lineage>
        <taxon>Eukaryota</taxon>
        <taxon>Metazoa</taxon>
        <taxon>Spiralia</taxon>
        <taxon>Gnathifera</taxon>
        <taxon>Rotifera</taxon>
        <taxon>Eurotatoria</taxon>
        <taxon>Bdelloidea</taxon>
        <taxon>Philodinida</taxon>
        <taxon>Philodinidae</taxon>
        <taxon>Rotaria</taxon>
    </lineage>
</organism>